<keyword evidence="3" id="KW-1185">Reference proteome</keyword>
<dbReference type="RefSeq" id="WP_014796299.1">
    <property type="nucleotide sequence ID" value="NC_018018.1"/>
</dbReference>
<name>I4AFV2_BERLS</name>
<evidence type="ECO:0000256" key="1">
    <source>
        <dbReference type="SAM" id="Phobius"/>
    </source>
</evidence>
<protein>
    <submittedName>
        <fullName evidence="2">Uncharacterized protein</fullName>
    </submittedName>
</protein>
<keyword evidence="1" id="KW-1133">Transmembrane helix</keyword>
<sequence length="179" mass="21207">MRGGFKTLIVFVIIIPILFILIIINIQNDKKVNWQYDNQEIVKDLVDNSFTKVKLSHPIVMDNIVSKFRDKYDIVKMHKINKGLDISVSGIRNGKTDIEIYENSDIKLKDIRYFYYDKKSSSISYKIGGRFYHDYRFFYYLDKEKIPSECIDCNLILKDSSLRYVKDFCCVLEGNWVIQ</sequence>
<keyword evidence="1" id="KW-0812">Transmembrane</keyword>
<dbReference type="HOGENOM" id="CLU_1501381_0_0_10"/>
<dbReference type="AlphaFoldDB" id="I4AFV2"/>
<feature type="transmembrane region" description="Helical" evidence="1">
    <location>
        <begin position="7"/>
        <end position="26"/>
    </location>
</feature>
<dbReference type="EMBL" id="CP003345">
    <property type="protein sequence ID" value="AFM02837.1"/>
    <property type="molecule type" value="Genomic_DNA"/>
</dbReference>
<gene>
    <name evidence="2" type="ordered locus">Fleli_0357</name>
</gene>
<evidence type="ECO:0000313" key="3">
    <source>
        <dbReference type="Proteomes" id="UP000006054"/>
    </source>
</evidence>
<proteinExistence type="predicted"/>
<accession>I4AFV2</accession>
<dbReference type="Proteomes" id="UP000006054">
    <property type="component" value="Chromosome"/>
</dbReference>
<evidence type="ECO:0000313" key="2">
    <source>
        <dbReference type="EMBL" id="AFM02837.1"/>
    </source>
</evidence>
<dbReference type="KEGG" id="fli:Fleli_0357"/>
<reference evidence="3" key="1">
    <citation type="submission" date="2012-06" db="EMBL/GenBank/DDBJ databases">
        <title>The complete genome of Flexibacter litoralis DSM 6794.</title>
        <authorList>
            <person name="Lucas S."/>
            <person name="Copeland A."/>
            <person name="Lapidus A."/>
            <person name="Glavina del Rio T."/>
            <person name="Dalin E."/>
            <person name="Tice H."/>
            <person name="Bruce D."/>
            <person name="Goodwin L."/>
            <person name="Pitluck S."/>
            <person name="Peters L."/>
            <person name="Ovchinnikova G."/>
            <person name="Lu M."/>
            <person name="Kyrpides N."/>
            <person name="Mavromatis K."/>
            <person name="Ivanova N."/>
            <person name="Brettin T."/>
            <person name="Detter J.C."/>
            <person name="Han C."/>
            <person name="Larimer F."/>
            <person name="Land M."/>
            <person name="Hauser L."/>
            <person name="Markowitz V."/>
            <person name="Cheng J.-F."/>
            <person name="Hugenholtz P."/>
            <person name="Woyke T."/>
            <person name="Wu D."/>
            <person name="Spring S."/>
            <person name="Lang E."/>
            <person name="Kopitz M."/>
            <person name="Brambilla E."/>
            <person name="Klenk H.-P."/>
            <person name="Eisen J.A."/>
        </authorList>
    </citation>
    <scope>NUCLEOTIDE SEQUENCE [LARGE SCALE GENOMIC DNA]</scope>
    <source>
        <strain evidence="3">ATCC 23117 / DSM 6794 / NBRC 15988 / NCIMB 1366 / Sio-4</strain>
    </source>
</reference>
<keyword evidence="1" id="KW-0472">Membrane</keyword>
<organism evidence="2 3">
    <name type="scientific">Bernardetia litoralis (strain ATCC 23117 / DSM 6794 / NBRC 15988 / NCIMB 1366 / Fx l1 / Sio-4)</name>
    <name type="common">Flexibacter litoralis</name>
    <dbReference type="NCBI Taxonomy" id="880071"/>
    <lineage>
        <taxon>Bacteria</taxon>
        <taxon>Pseudomonadati</taxon>
        <taxon>Bacteroidota</taxon>
        <taxon>Cytophagia</taxon>
        <taxon>Cytophagales</taxon>
        <taxon>Bernardetiaceae</taxon>
        <taxon>Bernardetia</taxon>
    </lineage>
</organism>